<dbReference type="Gene3D" id="1.10.472.10">
    <property type="entry name" value="Cyclin-like"/>
    <property type="match status" value="2"/>
</dbReference>
<feature type="domain" description="Cyclin-like" evidence="5">
    <location>
        <begin position="106"/>
        <end position="190"/>
    </location>
</feature>
<dbReference type="PANTHER" id="PTHR10177">
    <property type="entry name" value="CYCLINS"/>
    <property type="match status" value="1"/>
</dbReference>
<evidence type="ECO:0000256" key="2">
    <source>
        <dbReference type="ARBA" id="ARBA00023127"/>
    </source>
</evidence>
<protein>
    <submittedName>
        <fullName evidence="7">G2/mitotic-specific cyclin cdc13</fullName>
    </submittedName>
</protein>
<dbReference type="InterPro" id="IPR048258">
    <property type="entry name" value="Cyclins_cyclin-box"/>
</dbReference>
<feature type="domain" description="Cyclin-like" evidence="5">
    <location>
        <begin position="203"/>
        <end position="284"/>
    </location>
</feature>
<sequence length="316" mass="37283">MAIIRDLNLQKKKSIILRNITNKQPIKKTYKHEQDINQVLSHLTCNENLLLERQEETCIKDITMYQEYIEHIFKHFKDIENKTNIDPNYMSFQDELTWSMRELLVDWMVDAHCKLELATETLFLSINIIDRFLSLRTVSVAKLQLVGITSLMIASKYEEVVCPTIDTFASLSETEIYEEEIIKAEKYMLHVLDYRLEYSSPLNFLRKNIKFKKNGILIQSIGKYLLEMSMHFQEYLLYPGSMLAASAMSIAYDMIQGSESKNSFFVFSYYKPEEIKSCVDWMINLLNKKTKYENLIKKYSSTDEIGAIKYIEMYEK</sequence>
<proteinExistence type="inferred from homology"/>
<dbReference type="InterPro" id="IPR036915">
    <property type="entry name" value="Cyclin-like_sf"/>
</dbReference>
<comment type="caution">
    <text evidence="7">The sequence shown here is derived from an EMBL/GenBank/DDBJ whole genome shotgun (WGS) entry which is preliminary data.</text>
</comment>
<dbReference type="SUPFAM" id="SSF47954">
    <property type="entry name" value="Cyclin-like"/>
    <property type="match status" value="2"/>
</dbReference>
<evidence type="ECO:0000256" key="1">
    <source>
        <dbReference type="ARBA" id="ARBA00022618"/>
    </source>
</evidence>
<keyword evidence="3" id="KW-0131">Cell cycle</keyword>
<evidence type="ECO:0000256" key="3">
    <source>
        <dbReference type="ARBA" id="ARBA00023306"/>
    </source>
</evidence>
<dbReference type="SMART" id="SM00385">
    <property type="entry name" value="CYCLIN"/>
    <property type="match status" value="2"/>
</dbReference>
<evidence type="ECO:0000313" key="7">
    <source>
        <dbReference type="EMBL" id="KAF7684565.1"/>
    </source>
</evidence>
<dbReference type="Pfam" id="PF02984">
    <property type="entry name" value="Cyclin_C"/>
    <property type="match status" value="1"/>
</dbReference>
<evidence type="ECO:0000259" key="6">
    <source>
        <dbReference type="SMART" id="SM01332"/>
    </source>
</evidence>
<gene>
    <name evidence="7" type="primary">cdc13</name>
    <name evidence="7" type="ORF">TCON_0243</name>
</gene>
<evidence type="ECO:0000313" key="8">
    <source>
        <dbReference type="Proteomes" id="UP001516464"/>
    </source>
</evidence>
<dbReference type="InterPro" id="IPR006671">
    <property type="entry name" value="Cyclin_N"/>
</dbReference>
<reference evidence="7 8" key="1">
    <citation type="submission" date="2019-01" db="EMBL/GenBank/DDBJ databases">
        <title>Genomes sequencing and comparative genomics of infectious freshwater microsporidia, Cucumispora dikerogammari and Thelohania contejeani.</title>
        <authorList>
            <person name="Cormier A."/>
            <person name="Giraud I."/>
            <person name="Wattier R."/>
            <person name="Teixeira M."/>
            <person name="Grandjean F."/>
            <person name="Rigaud T."/>
            <person name="Cordaux R."/>
        </authorList>
    </citation>
    <scope>NUCLEOTIDE SEQUENCE [LARGE SCALE GENOMIC DNA]</scope>
    <source>
        <strain evidence="7">T1</strain>
        <tissue evidence="7">Spores</tissue>
    </source>
</reference>
<name>A0ABQ7I2E7_9MICR</name>
<evidence type="ECO:0000259" key="5">
    <source>
        <dbReference type="SMART" id="SM00385"/>
    </source>
</evidence>
<dbReference type="Proteomes" id="UP001516464">
    <property type="component" value="Unassembled WGS sequence"/>
</dbReference>
<dbReference type="Pfam" id="PF00134">
    <property type="entry name" value="Cyclin_N"/>
    <property type="match status" value="1"/>
</dbReference>
<dbReference type="EMBL" id="SBIQ01000008">
    <property type="protein sequence ID" value="KAF7684565.1"/>
    <property type="molecule type" value="Genomic_DNA"/>
</dbReference>
<dbReference type="SMART" id="SM01332">
    <property type="entry name" value="Cyclin_C"/>
    <property type="match status" value="1"/>
</dbReference>
<organism evidence="7 8">
    <name type="scientific">Astathelohania contejeani</name>
    <dbReference type="NCBI Taxonomy" id="164912"/>
    <lineage>
        <taxon>Eukaryota</taxon>
        <taxon>Fungi</taxon>
        <taxon>Fungi incertae sedis</taxon>
        <taxon>Microsporidia</taxon>
        <taxon>Astathelohaniidae</taxon>
        <taxon>Astathelohania</taxon>
    </lineage>
</organism>
<keyword evidence="2 4" id="KW-0195">Cyclin</keyword>
<dbReference type="InterPro" id="IPR013763">
    <property type="entry name" value="Cyclin-like_dom"/>
</dbReference>
<accession>A0ABQ7I2E7</accession>
<feature type="domain" description="Cyclin C-terminal" evidence="6">
    <location>
        <begin position="199"/>
        <end position="314"/>
    </location>
</feature>
<dbReference type="PROSITE" id="PS00292">
    <property type="entry name" value="CYCLINS"/>
    <property type="match status" value="1"/>
</dbReference>
<dbReference type="InterPro" id="IPR039361">
    <property type="entry name" value="Cyclin"/>
</dbReference>
<evidence type="ECO:0000256" key="4">
    <source>
        <dbReference type="RuleBase" id="RU000383"/>
    </source>
</evidence>
<comment type="similarity">
    <text evidence="4">Belongs to the cyclin family.</text>
</comment>
<dbReference type="InterPro" id="IPR004367">
    <property type="entry name" value="Cyclin_C-dom"/>
</dbReference>
<keyword evidence="8" id="KW-1185">Reference proteome</keyword>
<keyword evidence="1" id="KW-0132">Cell division</keyword>